<reference evidence="1 2" key="1">
    <citation type="submission" date="2016-11" db="EMBL/GenBank/DDBJ databases">
        <title>Trade-off between light-utilization and light-protection in marine flavobacteria.</title>
        <authorList>
            <person name="Kumagai Y."/>
        </authorList>
    </citation>
    <scope>NUCLEOTIDE SEQUENCE [LARGE SCALE GENOMIC DNA]</scope>
    <source>
        <strain evidence="1 2">NBRC 107741</strain>
    </source>
</reference>
<evidence type="ECO:0008006" key="3">
    <source>
        <dbReference type="Google" id="ProtNLM"/>
    </source>
</evidence>
<dbReference type="EMBL" id="MQUB01000001">
    <property type="protein sequence ID" value="PQB05783.1"/>
    <property type="molecule type" value="Genomic_DNA"/>
</dbReference>
<evidence type="ECO:0000313" key="1">
    <source>
        <dbReference type="EMBL" id="PQB05783.1"/>
    </source>
</evidence>
<proteinExistence type="predicted"/>
<sequence>MKEKITILLLVLFPFILFGQNDELVEYSNELYKYQVAIPSDWSVYYENKNDTIRKLSIISWGLPKIQDTILNQEVENSISIKAYNRPSISSLSDLQLNERLRVDPVKTAMVWDEDGGGFQRIYHSDNGIEYYGKTFYEFKNGIGYIITFMATEGTYDKNVSKFDSFYEQFRVIKK</sequence>
<keyword evidence="2" id="KW-1185">Reference proteome</keyword>
<accession>A0A2S7KTC1</accession>
<protein>
    <recommendedName>
        <fullName evidence="3">PsbP C-terminal domain-containing protein</fullName>
    </recommendedName>
</protein>
<name>A0A2S7KTC1_9FLAO</name>
<comment type="caution">
    <text evidence="1">The sequence shown here is derived from an EMBL/GenBank/DDBJ whole genome shotgun (WGS) entry which is preliminary data.</text>
</comment>
<organism evidence="1 2">
    <name type="scientific">Aureitalea marina</name>
    <dbReference type="NCBI Taxonomy" id="930804"/>
    <lineage>
        <taxon>Bacteria</taxon>
        <taxon>Pseudomonadati</taxon>
        <taxon>Bacteroidota</taxon>
        <taxon>Flavobacteriia</taxon>
        <taxon>Flavobacteriales</taxon>
        <taxon>Flavobacteriaceae</taxon>
        <taxon>Aureitalea</taxon>
    </lineage>
</organism>
<dbReference type="OrthoDB" id="792914at2"/>
<dbReference type="AlphaFoldDB" id="A0A2S7KTC1"/>
<dbReference type="Proteomes" id="UP000239800">
    <property type="component" value="Unassembled WGS sequence"/>
</dbReference>
<gene>
    <name evidence="1" type="ORF">BST85_13425</name>
</gene>
<evidence type="ECO:0000313" key="2">
    <source>
        <dbReference type="Proteomes" id="UP000239800"/>
    </source>
</evidence>
<dbReference type="RefSeq" id="WP_104813733.1">
    <property type="nucleotide sequence ID" value="NZ_MQUB01000001.1"/>
</dbReference>